<accession>A0ACC2U7K5</accession>
<comment type="caution">
    <text evidence="1">The sequence shown here is derived from an EMBL/GenBank/DDBJ whole genome shotgun (WGS) entry which is preliminary data.</text>
</comment>
<name>A0ACC2U7K5_9FUNG</name>
<dbReference type="Proteomes" id="UP001165960">
    <property type="component" value="Unassembled WGS sequence"/>
</dbReference>
<organism evidence="1 2">
    <name type="scientific">Entomophthora muscae</name>
    <dbReference type="NCBI Taxonomy" id="34485"/>
    <lineage>
        <taxon>Eukaryota</taxon>
        <taxon>Fungi</taxon>
        <taxon>Fungi incertae sedis</taxon>
        <taxon>Zoopagomycota</taxon>
        <taxon>Entomophthoromycotina</taxon>
        <taxon>Entomophthoromycetes</taxon>
        <taxon>Entomophthorales</taxon>
        <taxon>Entomophthoraceae</taxon>
        <taxon>Entomophthora</taxon>
    </lineage>
</organism>
<evidence type="ECO:0000313" key="1">
    <source>
        <dbReference type="EMBL" id="KAJ9082990.1"/>
    </source>
</evidence>
<gene>
    <name evidence="1" type="ORF">DSO57_1039196</name>
</gene>
<reference evidence="1" key="1">
    <citation type="submission" date="2022-04" db="EMBL/GenBank/DDBJ databases">
        <title>Genome of the entomopathogenic fungus Entomophthora muscae.</title>
        <authorList>
            <person name="Elya C."/>
            <person name="Lovett B.R."/>
            <person name="Lee E."/>
            <person name="Macias A.M."/>
            <person name="Hajek A.E."/>
            <person name="De Bivort B.L."/>
            <person name="Kasson M.T."/>
            <person name="De Fine Licht H.H."/>
            <person name="Stajich J.E."/>
        </authorList>
    </citation>
    <scope>NUCLEOTIDE SEQUENCE</scope>
    <source>
        <strain evidence="1">Berkeley</strain>
    </source>
</reference>
<evidence type="ECO:0000313" key="2">
    <source>
        <dbReference type="Proteomes" id="UP001165960"/>
    </source>
</evidence>
<protein>
    <submittedName>
        <fullName evidence="1">Uncharacterized protein</fullName>
    </submittedName>
</protein>
<sequence>MGQLIERPLCIVRYIGRQDVRNDKLSPLKNQAQEQDLNSDPIPLQAAGPKAQGATGLHFAMVEPLQAKDKRYCLNNEASQTWTINLPNKGLIKAPDGGNKTSTISFMSLKAMTVANQELALIRGTGL</sequence>
<proteinExistence type="predicted"/>
<keyword evidence="2" id="KW-1185">Reference proteome</keyword>
<dbReference type="EMBL" id="QTSX02001313">
    <property type="protein sequence ID" value="KAJ9082990.1"/>
    <property type="molecule type" value="Genomic_DNA"/>
</dbReference>